<organism evidence="2 3">
    <name type="scientific">Stachybotrys chlorohalonatus (strain IBT 40285)</name>
    <dbReference type="NCBI Taxonomy" id="1283841"/>
    <lineage>
        <taxon>Eukaryota</taxon>
        <taxon>Fungi</taxon>
        <taxon>Dikarya</taxon>
        <taxon>Ascomycota</taxon>
        <taxon>Pezizomycotina</taxon>
        <taxon>Sordariomycetes</taxon>
        <taxon>Hypocreomycetidae</taxon>
        <taxon>Hypocreales</taxon>
        <taxon>Stachybotryaceae</taxon>
        <taxon>Stachybotrys</taxon>
    </lineage>
</organism>
<evidence type="ECO:0000313" key="2">
    <source>
        <dbReference type="EMBL" id="KFA64903.1"/>
    </source>
</evidence>
<reference evidence="2 3" key="1">
    <citation type="journal article" date="2014" name="BMC Genomics">
        <title>Comparative genome sequencing reveals chemotype-specific gene clusters in the toxigenic black mold Stachybotrys.</title>
        <authorList>
            <person name="Semeiks J."/>
            <person name="Borek D."/>
            <person name="Otwinowski Z."/>
            <person name="Grishin N.V."/>
        </authorList>
    </citation>
    <scope>NUCLEOTIDE SEQUENCE [LARGE SCALE GENOMIC DNA]</scope>
    <source>
        <strain evidence="2 3">IBT 40285</strain>
    </source>
</reference>
<keyword evidence="3" id="KW-1185">Reference proteome</keyword>
<protein>
    <submittedName>
        <fullName evidence="2">Uncharacterized protein</fullName>
    </submittedName>
</protein>
<evidence type="ECO:0000313" key="3">
    <source>
        <dbReference type="Proteomes" id="UP000028524"/>
    </source>
</evidence>
<feature type="region of interest" description="Disordered" evidence="1">
    <location>
        <begin position="1"/>
        <end position="120"/>
    </location>
</feature>
<feature type="compositionally biased region" description="Basic and acidic residues" evidence="1">
    <location>
        <begin position="79"/>
        <end position="100"/>
    </location>
</feature>
<dbReference type="OrthoDB" id="5416172at2759"/>
<dbReference type="EMBL" id="KL660643">
    <property type="protein sequence ID" value="KFA64903.1"/>
    <property type="molecule type" value="Genomic_DNA"/>
</dbReference>
<dbReference type="HOGENOM" id="CLU_2051196_0_0_1"/>
<sequence>MAAPHGDLYEMAKDGTTVPGDAGKQNVIPSVANPHQKEDTSGGLGFSDMNAAADNGSSASGGLGEAVTGTGNSLPDFTASKDSRNGGKERGSGGGGRHDAALASKINRQDREERNPEKVL</sequence>
<name>A0A084QLR8_STAC4</name>
<feature type="compositionally biased region" description="Basic and acidic residues" evidence="1">
    <location>
        <begin position="107"/>
        <end position="120"/>
    </location>
</feature>
<dbReference type="OMA" id="FSDMNAA"/>
<dbReference type="AlphaFoldDB" id="A0A084QLR8"/>
<gene>
    <name evidence="2" type="ORF">S40285_02872</name>
</gene>
<dbReference type="Proteomes" id="UP000028524">
    <property type="component" value="Unassembled WGS sequence"/>
</dbReference>
<evidence type="ECO:0000256" key="1">
    <source>
        <dbReference type="SAM" id="MobiDB-lite"/>
    </source>
</evidence>
<accession>A0A084QLR8</accession>
<proteinExistence type="predicted"/>
<feature type="compositionally biased region" description="Low complexity" evidence="1">
    <location>
        <begin position="47"/>
        <end position="58"/>
    </location>
</feature>
<dbReference type="InParanoid" id="A0A084QLR8"/>